<dbReference type="Gene3D" id="2.20.70.10">
    <property type="match status" value="1"/>
</dbReference>
<evidence type="ECO:0000256" key="8">
    <source>
        <dbReference type="ARBA" id="ARBA00022679"/>
    </source>
</evidence>
<evidence type="ECO:0000256" key="18">
    <source>
        <dbReference type="ARBA" id="ARBA00049790"/>
    </source>
</evidence>
<keyword evidence="12" id="KW-0539">Nucleus</keyword>
<dbReference type="InterPro" id="IPR019012">
    <property type="entry name" value="RNA_cap_Gua-N2-MeTrfase"/>
</dbReference>
<evidence type="ECO:0000256" key="14">
    <source>
        <dbReference type="ARBA" id="ARBA00047418"/>
    </source>
</evidence>
<comment type="catalytic activity">
    <reaction evidence="17">
        <text>a 5'-end (N(7)-methyl 5'-triphosphoguanosine)-ribonucleoside in snRNA + S-adenosyl-L-methionine = a 5'-end (N(2),N(7)-dimethyl 5'-triphosphoguanosine)-ribonucleoside in snRNA + S-adenosyl-L-homocysteine + H(+)</text>
        <dbReference type="Rhea" id="RHEA:78471"/>
        <dbReference type="Rhea" id="RHEA-COMP:19085"/>
        <dbReference type="Rhea" id="RHEA-COMP:19087"/>
        <dbReference type="ChEBI" id="CHEBI:15378"/>
        <dbReference type="ChEBI" id="CHEBI:57856"/>
        <dbReference type="ChEBI" id="CHEBI:59789"/>
        <dbReference type="ChEBI" id="CHEBI:156461"/>
        <dbReference type="ChEBI" id="CHEBI:172880"/>
    </reaction>
    <physiologicalReaction direction="left-to-right" evidence="17">
        <dbReference type="Rhea" id="RHEA:78472"/>
    </physiologicalReaction>
</comment>
<evidence type="ECO:0000256" key="21">
    <source>
        <dbReference type="ARBA" id="ARBA00079339"/>
    </source>
</evidence>
<evidence type="ECO:0000256" key="3">
    <source>
        <dbReference type="ARBA" id="ARBA00004604"/>
    </source>
</evidence>
<evidence type="ECO:0000256" key="17">
    <source>
        <dbReference type="ARBA" id="ARBA00049075"/>
    </source>
</evidence>
<feature type="compositionally biased region" description="Low complexity" evidence="23">
    <location>
        <begin position="46"/>
        <end position="61"/>
    </location>
</feature>
<dbReference type="SUPFAM" id="SSF53335">
    <property type="entry name" value="S-adenosyl-L-methionine-dependent methyltransferases"/>
    <property type="match status" value="1"/>
</dbReference>
<comment type="caution">
    <text evidence="25">The sequence shown here is derived from an EMBL/GenBank/DDBJ whole genome shotgun (WGS) entry which is preliminary data.</text>
</comment>
<evidence type="ECO:0000256" key="6">
    <source>
        <dbReference type="ARBA" id="ARBA00022553"/>
    </source>
</evidence>
<comment type="similarity">
    <text evidence="13">Belongs to the methyltransferase superfamily. Trimethylguanosine synthase family.</text>
</comment>
<evidence type="ECO:0000313" key="25">
    <source>
        <dbReference type="EMBL" id="KAL2613690.1"/>
    </source>
</evidence>
<evidence type="ECO:0000256" key="15">
    <source>
        <dbReference type="ARBA" id="ARBA00048740"/>
    </source>
</evidence>
<evidence type="ECO:0000256" key="5">
    <source>
        <dbReference type="ARBA" id="ARBA00022490"/>
    </source>
</evidence>
<dbReference type="FunFam" id="3.40.50.150:FF:000066">
    <property type="entry name" value="Trimethylguanosine synthase 1"/>
    <property type="match status" value="1"/>
</dbReference>
<dbReference type="Proteomes" id="UP001605036">
    <property type="component" value="Unassembled WGS sequence"/>
</dbReference>
<dbReference type="GO" id="GO:0005730">
    <property type="term" value="C:nucleolus"/>
    <property type="evidence" value="ECO:0007669"/>
    <property type="project" value="UniProtKB-SubCell"/>
</dbReference>
<evidence type="ECO:0000256" key="22">
    <source>
        <dbReference type="ARBA" id="ARBA00081504"/>
    </source>
</evidence>
<evidence type="ECO:0000256" key="9">
    <source>
        <dbReference type="ARBA" id="ARBA00022691"/>
    </source>
</evidence>
<dbReference type="PANTHER" id="PTHR14741">
    <property type="entry name" value="S-ADENOSYLMETHIONINE-DEPENDENT METHYLTRANSFERASE RELATED"/>
    <property type="match status" value="1"/>
</dbReference>
<keyword evidence="8" id="KW-0808">Transferase</keyword>
<dbReference type="Pfam" id="PF09445">
    <property type="entry name" value="Methyltransf_15"/>
    <property type="match status" value="1"/>
</dbReference>
<dbReference type="GO" id="GO:0005737">
    <property type="term" value="C:cytoplasm"/>
    <property type="evidence" value="ECO:0007669"/>
    <property type="project" value="UniProtKB-SubCell"/>
</dbReference>
<comment type="subcellular location">
    <subcellularLocation>
        <location evidence="2">Cytoplasm</location>
    </subcellularLocation>
    <subcellularLocation>
        <location evidence="1">Nucleus</location>
        <location evidence="1">Cajal body</location>
    </subcellularLocation>
    <subcellularLocation>
        <location evidence="3">Nucleus</location>
        <location evidence="3">Nucleolus</location>
    </subcellularLocation>
</comment>
<reference evidence="25 26" key="1">
    <citation type="submission" date="2024-09" db="EMBL/GenBank/DDBJ databases">
        <title>Chromosome-scale assembly of Riccia fluitans.</title>
        <authorList>
            <person name="Paukszto L."/>
            <person name="Sawicki J."/>
            <person name="Karawczyk K."/>
            <person name="Piernik-Szablinska J."/>
            <person name="Szczecinska M."/>
            <person name="Mazdziarz M."/>
        </authorList>
    </citation>
    <scope>NUCLEOTIDE SEQUENCE [LARGE SCALE GENOMIC DNA]</scope>
    <source>
        <strain evidence="25">Rf_01</strain>
        <tissue evidence="25">Aerial parts of the thallus</tissue>
    </source>
</reference>
<dbReference type="InterPro" id="IPR001202">
    <property type="entry name" value="WW_dom"/>
</dbReference>
<evidence type="ECO:0000256" key="11">
    <source>
        <dbReference type="ARBA" id="ARBA00023163"/>
    </source>
</evidence>
<accession>A0ABD1XXZ2</accession>
<evidence type="ECO:0000256" key="13">
    <source>
        <dbReference type="ARBA" id="ARBA00025783"/>
    </source>
</evidence>
<dbReference type="PROSITE" id="PS01159">
    <property type="entry name" value="WW_DOMAIN_1"/>
    <property type="match status" value="1"/>
</dbReference>
<evidence type="ECO:0000313" key="26">
    <source>
        <dbReference type="Proteomes" id="UP001605036"/>
    </source>
</evidence>
<feature type="domain" description="WW" evidence="24">
    <location>
        <begin position="143"/>
        <end position="177"/>
    </location>
</feature>
<dbReference type="GO" id="GO:0008168">
    <property type="term" value="F:methyltransferase activity"/>
    <property type="evidence" value="ECO:0007669"/>
    <property type="project" value="UniProtKB-KW"/>
</dbReference>
<evidence type="ECO:0000256" key="23">
    <source>
        <dbReference type="SAM" id="MobiDB-lite"/>
    </source>
</evidence>
<keyword evidence="9" id="KW-0949">S-adenosyl-L-methionine</keyword>
<keyword evidence="11" id="KW-0804">Transcription</keyword>
<proteinExistence type="inferred from homology"/>
<dbReference type="EMBL" id="JBHFFA010000007">
    <property type="protein sequence ID" value="KAL2613690.1"/>
    <property type="molecule type" value="Genomic_DNA"/>
</dbReference>
<keyword evidence="5" id="KW-0963">Cytoplasm</keyword>
<dbReference type="CDD" id="cd00201">
    <property type="entry name" value="WW"/>
    <property type="match status" value="1"/>
</dbReference>
<evidence type="ECO:0000256" key="7">
    <source>
        <dbReference type="ARBA" id="ARBA00022603"/>
    </source>
</evidence>
<comment type="catalytic activity">
    <reaction evidence="15">
        <text>a 5'-end (N(7)-methyl 5'-triphosphoguanosine)-ribonucleoside in snoRNA + S-adenosyl-L-methionine = a 5'-end (N(2),N(7)-dimethyl 5'-triphosphoguanosine)-ribonucleoside in snoRNA + S-adenosyl-L-homocysteine + H(+)</text>
        <dbReference type="Rhea" id="RHEA:78475"/>
        <dbReference type="Rhea" id="RHEA-COMP:19086"/>
        <dbReference type="Rhea" id="RHEA-COMP:19088"/>
        <dbReference type="ChEBI" id="CHEBI:15378"/>
        <dbReference type="ChEBI" id="CHEBI:57856"/>
        <dbReference type="ChEBI" id="CHEBI:59789"/>
        <dbReference type="ChEBI" id="CHEBI:156461"/>
        <dbReference type="ChEBI" id="CHEBI:172880"/>
    </reaction>
    <physiologicalReaction direction="left-to-right" evidence="15">
        <dbReference type="Rhea" id="RHEA:78476"/>
    </physiologicalReaction>
</comment>
<evidence type="ECO:0000256" key="20">
    <source>
        <dbReference type="ARBA" id="ARBA00064494"/>
    </source>
</evidence>
<evidence type="ECO:0000256" key="2">
    <source>
        <dbReference type="ARBA" id="ARBA00004496"/>
    </source>
</evidence>
<dbReference type="AlphaFoldDB" id="A0ABD1XXZ2"/>
<organism evidence="25 26">
    <name type="scientific">Riccia fluitans</name>
    <dbReference type="NCBI Taxonomy" id="41844"/>
    <lineage>
        <taxon>Eukaryota</taxon>
        <taxon>Viridiplantae</taxon>
        <taxon>Streptophyta</taxon>
        <taxon>Embryophyta</taxon>
        <taxon>Marchantiophyta</taxon>
        <taxon>Marchantiopsida</taxon>
        <taxon>Marchantiidae</taxon>
        <taxon>Marchantiales</taxon>
        <taxon>Ricciaceae</taxon>
        <taxon>Riccia</taxon>
    </lineage>
</organism>
<dbReference type="Gene3D" id="3.40.50.150">
    <property type="entry name" value="Vaccinia Virus protein VP39"/>
    <property type="match status" value="1"/>
</dbReference>
<keyword evidence="10" id="KW-0805">Transcription regulation</keyword>
<keyword evidence="7" id="KW-0489">Methyltransferase</keyword>
<evidence type="ECO:0000256" key="10">
    <source>
        <dbReference type="ARBA" id="ARBA00023015"/>
    </source>
</evidence>
<evidence type="ECO:0000256" key="12">
    <source>
        <dbReference type="ARBA" id="ARBA00023242"/>
    </source>
</evidence>
<evidence type="ECO:0000256" key="16">
    <source>
        <dbReference type="ARBA" id="ARBA00048763"/>
    </source>
</evidence>
<dbReference type="GO" id="GO:0015030">
    <property type="term" value="C:Cajal body"/>
    <property type="evidence" value="ECO:0007669"/>
    <property type="project" value="UniProtKB-SubCell"/>
</dbReference>
<dbReference type="CDD" id="cd02440">
    <property type="entry name" value="AdoMet_MTases"/>
    <property type="match status" value="1"/>
</dbReference>
<evidence type="ECO:0000256" key="1">
    <source>
        <dbReference type="ARBA" id="ARBA00004408"/>
    </source>
</evidence>
<dbReference type="GO" id="GO:0032259">
    <property type="term" value="P:methylation"/>
    <property type="evidence" value="ECO:0007669"/>
    <property type="project" value="UniProtKB-KW"/>
</dbReference>
<feature type="region of interest" description="Disordered" evidence="23">
    <location>
        <begin position="266"/>
        <end position="285"/>
    </location>
</feature>
<protein>
    <recommendedName>
        <fullName evidence="4">Trimethylguanosine synthase</fullName>
    </recommendedName>
    <alternativeName>
        <fullName evidence="18">Cap-specific guanine-N(2) methyltransferase</fullName>
    </alternativeName>
    <alternativeName>
        <fullName evidence="21">Nuclear receptor coactivator 6-interacting protein</fullName>
    </alternativeName>
    <alternativeName>
        <fullName evidence="22">PRIP-interacting protein with methyltransferase motif</fullName>
    </alternativeName>
</protein>
<comment type="function">
    <text evidence="19">Catalyzes the 2 serial methylation steps for the conversion of the 7-monomethylguanosine (m(7)G) caps of snRNAs and snoRNAs to a 2,2,7-trimethylguanosine (m(2,2,7)G) cap structure. The enzyme is specific for guanine, and N7 methylation must precede N2 methylation. Hypermethylation of the m7G cap of U snRNAs leads to their concentration in nuclear foci, their colocalization with coilin and the formation of canonical Cajal bodies (CBs). Plays a role in transcriptional regulation.</text>
</comment>
<name>A0ABD1XXZ2_9MARC</name>
<comment type="catalytic activity">
    <reaction evidence="14">
        <text>a 5'-end (N(2),N(7)-dimethyl 5'-triphosphoguanosine)-ribonucleoside in snoRNA + S-adenosyl-L-methionine = a 5'-end (N(2),N(2),N(7)-trimethyl 5'-triphosphoguanosine)-ribonucleoside in snoRNA + S-adenosyl-L-homocysteine + H(+)</text>
        <dbReference type="Rhea" id="RHEA:78507"/>
        <dbReference type="Rhea" id="RHEA-COMP:19088"/>
        <dbReference type="Rhea" id="RHEA-COMP:19090"/>
        <dbReference type="ChEBI" id="CHEBI:15378"/>
        <dbReference type="ChEBI" id="CHEBI:57856"/>
        <dbReference type="ChEBI" id="CHEBI:59789"/>
        <dbReference type="ChEBI" id="CHEBI:167623"/>
        <dbReference type="ChEBI" id="CHEBI:172880"/>
    </reaction>
    <physiologicalReaction direction="left-to-right" evidence="14">
        <dbReference type="Rhea" id="RHEA:78508"/>
    </physiologicalReaction>
</comment>
<comment type="subunit">
    <text evidence="20">May form homooligomers. Interacts with CREBBP/CBP, EED/WAIT1, EP300/P300, NCOA6/PRIP, PPARBP/PBP and SMN.</text>
</comment>
<sequence>MIESAAPAEEGMDLVEEMAALGLPTSFLSRTETQEKNTKKSSGSKTQAAKAAESFEATTTEAEVSPSVLFSVRSVKLYTSQASAPEEILNQGLEDKCRADEAGIDADSQDGYYGVSRFNSSENVQDSAAAQESLQAEAGEAVAITETTWEPMWDDQYQRYYFCNTQSWESTWEPPLGYEHYDPNPTDHSKTFCDVQNDLGSYSEINREEFDSTNFNESSSISANGDEMAQVLECTSGEAEYTLIPSSSSHRYEGEDVEADEWQKASTLNSSSSNLDLNERPNSSSDVVMEREDELVEVQQTESTVCGAGVKADIITGDQEGRFGEFVIKKSSSEDKNKDSLPIFPQACGVHTRFSDSDDSSLEALQDDTRVNWEEIGEVQSEARTNGRQDETEACFPSLESAEFTDANGSLPISSDRSKRRRMKKTLSIIDSEKLEKVLLPGMAQTMSQSLIKYWFQRYTLFSRYDEGVRLDEEGWFSVTPEVIAEHQARRCPTGLVVDAFAGVGGNAIQFALKKNRVIAIDINPARVELARHNAEIYGVSDRIEFIVGDFFLLAPSLKADLVFLSPPWGGPQYLNEEKYSIQTMLQPKDGFTLFKTALTIAPNVVLFLPRNVELIQLKELAWLTTPPLPCEVEKNYLDNRLKAITAYYGDVAVHMSD</sequence>
<evidence type="ECO:0000256" key="4">
    <source>
        <dbReference type="ARBA" id="ARBA00018517"/>
    </source>
</evidence>
<dbReference type="PROSITE" id="PS50020">
    <property type="entry name" value="WW_DOMAIN_2"/>
    <property type="match status" value="1"/>
</dbReference>
<feature type="region of interest" description="Disordered" evidence="23">
    <location>
        <begin position="25"/>
        <end position="61"/>
    </location>
</feature>
<keyword evidence="6" id="KW-0597">Phosphoprotein</keyword>
<feature type="compositionally biased region" description="Low complexity" evidence="23">
    <location>
        <begin position="266"/>
        <end position="276"/>
    </location>
</feature>
<gene>
    <name evidence="25" type="ORF">R1flu_025382</name>
</gene>
<comment type="catalytic activity">
    <reaction evidence="16">
        <text>a 5'-end (N(2),N(7)-dimethyl 5'-triphosphoguanosine)-ribonucleoside in snRNA + S-adenosyl-L-methionine = a 5'-end (N(2),N(2),N(7)-trimethyl 5'-triphosphoguanosine)-ribonucleoside in snRNA + S-adenosyl-L-homocysteine + H(+)</text>
        <dbReference type="Rhea" id="RHEA:78479"/>
        <dbReference type="Rhea" id="RHEA-COMP:19087"/>
        <dbReference type="Rhea" id="RHEA-COMP:19089"/>
        <dbReference type="ChEBI" id="CHEBI:15378"/>
        <dbReference type="ChEBI" id="CHEBI:57856"/>
        <dbReference type="ChEBI" id="CHEBI:59789"/>
        <dbReference type="ChEBI" id="CHEBI:167623"/>
        <dbReference type="ChEBI" id="CHEBI:172880"/>
    </reaction>
    <physiologicalReaction direction="left-to-right" evidence="16">
        <dbReference type="Rhea" id="RHEA:78480"/>
    </physiologicalReaction>
</comment>
<keyword evidence="26" id="KW-1185">Reference proteome</keyword>
<evidence type="ECO:0000259" key="24">
    <source>
        <dbReference type="PROSITE" id="PS50020"/>
    </source>
</evidence>
<dbReference type="PANTHER" id="PTHR14741:SF32">
    <property type="entry name" value="TRIMETHYLGUANOSINE SYNTHASE"/>
    <property type="match status" value="1"/>
</dbReference>
<dbReference type="InterPro" id="IPR029063">
    <property type="entry name" value="SAM-dependent_MTases_sf"/>
</dbReference>
<evidence type="ECO:0000256" key="19">
    <source>
        <dbReference type="ARBA" id="ARBA00057179"/>
    </source>
</evidence>